<dbReference type="Gene3D" id="3.20.20.120">
    <property type="entry name" value="Enolase-like C-terminal domain"/>
    <property type="match status" value="1"/>
</dbReference>
<dbReference type="Proteomes" id="UP000612808">
    <property type="component" value="Unassembled WGS sequence"/>
</dbReference>
<gene>
    <name evidence="1" type="ORF">Aru02nite_49420</name>
</gene>
<dbReference type="InterPro" id="IPR036849">
    <property type="entry name" value="Enolase-like_C_sf"/>
</dbReference>
<dbReference type="AlphaFoldDB" id="A0A8J3JDP1"/>
<proteinExistence type="predicted"/>
<dbReference type="RefSeq" id="WP_203661630.1">
    <property type="nucleotide sequence ID" value="NZ_BAAAZM010000014.1"/>
</dbReference>
<organism evidence="1 2">
    <name type="scientific">Actinocatenispora rupis</name>
    <dbReference type="NCBI Taxonomy" id="519421"/>
    <lineage>
        <taxon>Bacteria</taxon>
        <taxon>Bacillati</taxon>
        <taxon>Actinomycetota</taxon>
        <taxon>Actinomycetes</taxon>
        <taxon>Micromonosporales</taxon>
        <taxon>Micromonosporaceae</taxon>
        <taxon>Actinocatenispora</taxon>
    </lineage>
</organism>
<accession>A0A8J3JDP1</accession>
<comment type="caution">
    <text evidence="1">The sequence shown here is derived from an EMBL/GenBank/DDBJ whole genome shotgun (WGS) entry which is preliminary data.</text>
</comment>
<name>A0A8J3JDP1_9ACTN</name>
<keyword evidence="2" id="KW-1185">Reference proteome</keyword>
<evidence type="ECO:0000313" key="2">
    <source>
        <dbReference type="Proteomes" id="UP000612808"/>
    </source>
</evidence>
<protein>
    <submittedName>
        <fullName evidence="1">Mandelate racemase</fullName>
    </submittedName>
</protein>
<reference evidence="1" key="1">
    <citation type="submission" date="2021-01" db="EMBL/GenBank/DDBJ databases">
        <title>Whole genome shotgun sequence of Actinocatenispora rupis NBRC 107355.</title>
        <authorList>
            <person name="Komaki H."/>
            <person name="Tamura T."/>
        </authorList>
    </citation>
    <scope>NUCLEOTIDE SEQUENCE</scope>
    <source>
        <strain evidence="1">NBRC 107355</strain>
    </source>
</reference>
<sequence length="471" mass="49958">MTVAVRSVRADAVTLRARMPFRYGIAEMTAMPHVFVRAVVDVAGDRVEGVAADNLPPKWFTKDPTTTYAEDLVELRAAVLAACGRATGSSGATVFDWWLALHRDLVPVGTTARWPPLLAGFAVSLVERAVLDAYCRARDTTLGAAVRDGGLGIRLGAVHPELSGAEPAALLGTPRDRLVLRHTVGLGDPLTAADDPAPVDGGLPRTLVDCVRAYGLTHLKVKLSGDPAADLVRLSRIRAVADEYVGPAFRYTLDGNEQYRSVGPLREFVSALPPELTGPLLFLEQPLHRDVAFDVDLTEWPDRPPVVADESGGTLDALRSAFAAGYAGISHKNCKGVFPGVANACLVAARNAAGERRVLSAEDLTTVGPVSLPQDLAVVATLGIPHVERNGHHYFRGLSGFPDPVAELTLAAHPDLYTRLDDTATLAVRDGTLAVGSVLRAPFGTGLTPDVVDRAGGVPLVDWQPTEVDGR</sequence>
<dbReference type="EMBL" id="BOMB01000028">
    <property type="protein sequence ID" value="GID14053.1"/>
    <property type="molecule type" value="Genomic_DNA"/>
</dbReference>
<evidence type="ECO:0000313" key="1">
    <source>
        <dbReference type="EMBL" id="GID14053.1"/>
    </source>
</evidence>
<dbReference type="SUPFAM" id="SSF51604">
    <property type="entry name" value="Enolase C-terminal domain-like"/>
    <property type="match status" value="1"/>
</dbReference>